<protein>
    <submittedName>
        <fullName evidence="2">F-box protein SKIP27-like</fullName>
    </submittedName>
</protein>
<keyword evidence="1" id="KW-1185">Reference proteome</keyword>
<reference evidence="1" key="1">
    <citation type="journal article" date="2014" name="Nat. Commun.">
        <title>The tobacco genome sequence and its comparison with those of tomato and potato.</title>
        <authorList>
            <person name="Sierro N."/>
            <person name="Battey J.N."/>
            <person name="Ouadi S."/>
            <person name="Bakaher N."/>
            <person name="Bovet L."/>
            <person name="Willig A."/>
            <person name="Goepfert S."/>
            <person name="Peitsch M.C."/>
            <person name="Ivanov N.V."/>
        </authorList>
    </citation>
    <scope>NUCLEOTIDE SEQUENCE [LARGE SCALE GENOMIC DNA]</scope>
</reference>
<proteinExistence type="predicted"/>
<dbReference type="InterPro" id="IPR045286">
    <property type="entry name" value="FBS1-like"/>
</dbReference>
<dbReference type="OMA" id="HFAYNTP"/>
<name>A0A1S3XX39_TOBAC</name>
<evidence type="ECO:0000313" key="1">
    <source>
        <dbReference type="Proteomes" id="UP000790787"/>
    </source>
</evidence>
<dbReference type="KEGG" id="nta:107769715"/>
<dbReference type="PANTHER" id="PTHR34049:SF1">
    <property type="entry name" value="F-BOX PROTEIN SKIP27"/>
    <property type="match status" value="1"/>
</dbReference>
<dbReference type="PaxDb" id="4097-A0A1S3XX39"/>
<dbReference type="Proteomes" id="UP000790787">
    <property type="component" value="Chromosome 21"/>
</dbReference>
<dbReference type="RefSeq" id="XP_016444439.1">
    <property type="nucleotide sequence ID" value="XM_016588953.1"/>
</dbReference>
<dbReference type="RefSeq" id="XP_016444439.1">
    <property type="nucleotide sequence ID" value="XM_016588953.2"/>
</dbReference>
<organism evidence="1 2">
    <name type="scientific">Nicotiana tabacum</name>
    <name type="common">Common tobacco</name>
    <dbReference type="NCBI Taxonomy" id="4097"/>
    <lineage>
        <taxon>Eukaryota</taxon>
        <taxon>Viridiplantae</taxon>
        <taxon>Streptophyta</taxon>
        <taxon>Embryophyta</taxon>
        <taxon>Tracheophyta</taxon>
        <taxon>Spermatophyta</taxon>
        <taxon>Magnoliopsida</taxon>
        <taxon>eudicotyledons</taxon>
        <taxon>Gunneridae</taxon>
        <taxon>Pentapetalae</taxon>
        <taxon>asterids</taxon>
        <taxon>lamiids</taxon>
        <taxon>Solanales</taxon>
        <taxon>Solanaceae</taxon>
        <taxon>Nicotianoideae</taxon>
        <taxon>Nicotianeae</taxon>
        <taxon>Nicotiana</taxon>
    </lineage>
</organism>
<dbReference type="OrthoDB" id="786450at2759"/>
<gene>
    <name evidence="2" type="primary">LOC107769715</name>
</gene>
<accession>A0A1S3XX39</accession>
<evidence type="ECO:0000313" key="2">
    <source>
        <dbReference type="RefSeq" id="XP_016444439.1"/>
    </source>
</evidence>
<reference evidence="2" key="2">
    <citation type="submission" date="2025-08" db="UniProtKB">
        <authorList>
            <consortium name="RefSeq"/>
        </authorList>
    </citation>
    <scope>IDENTIFICATION</scope>
    <source>
        <tissue evidence="2">Leaf</tissue>
    </source>
</reference>
<dbReference type="GeneID" id="107769715"/>
<dbReference type="STRING" id="4097.A0A1S3XX39"/>
<dbReference type="PANTHER" id="PTHR34049">
    <property type="entry name" value="F-BOX PROTEIN SKIP27"/>
    <property type="match status" value="1"/>
</dbReference>
<dbReference type="AlphaFoldDB" id="A0A1S3XX39"/>
<sequence>MALLNNCENMGLGIVRSTSFGRKRVTLSNAVDVDFISTMPTKRFCGQNSFSTNEKSGLESLPKDILIRIVCGVDHDDLKSLFHVSTAIREVTLIAKRLHFEFSTPRKTLPFRNVFDVDTDEVEPPNAPKLSKITRSRLSRKRLAEISVALFASDGEENWP</sequence>